<dbReference type="PANTHER" id="PTHR10782:SF4">
    <property type="entry name" value="TONALLI, ISOFORM E"/>
    <property type="match status" value="1"/>
</dbReference>
<feature type="region of interest" description="Disordered" evidence="4">
    <location>
        <begin position="93"/>
        <end position="114"/>
    </location>
</feature>
<proteinExistence type="predicted"/>
<reference evidence="6" key="2">
    <citation type="submission" date="2013-03" db="EMBL/GenBank/DDBJ databases">
        <authorList>
            <person name="Motta M.C.M."/>
            <person name="Martins A.C.A."/>
            <person name="Preta C.M.C.C."/>
            <person name="Silva R."/>
            <person name="de Souza S.S."/>
            <person name="Klein C.C."/>
            <person name="de Almeida L.G.P."/>
            <person name="Cunha O.L."/>
            <person name="Colabardini A.C."/>
            <person name="Lima B.A."/>
            <person name="Machado C.R."/>
            <person name="Soares C.M.A."/>
            <person name="de Menezes C.B.A."/>
            <person name="Bartolomeu D.C."/>
            <person name="Grisard E.C."/>
            <person name="Fantinatti-Garboggini F."/>
            <person name="Rodrigues-Luiz G.F."/>
            <person name="Wagner G."/>
            <person name="Goldman G.H."/>
            <person name="Fietto J.L.R."/>
            <person name="Ciapina L.P."/>
            <person name="Brocchi M."/>
            <person name="Elias M.C."/>
            <person name="Goldman M.H.S."/>
            <person name="Sagot M.-F."/>
            <person name="Pereira M."/>
            <person name="Stoco P.H."/>
            <person name="Teixeira S.M.R."/>
            <person name="de Mendonca-Neto R.P."/>
            <person name="Maciel T.E.F."/>
            <person name="Mendes T.A.O."/>
            <person name="Urmenyi T.P."/>
            <person name="Teixeira M.M.G."/>
            <person name="de Camargo E.F.P."/>
            <person name="de Sousa W."/>
            <person name="Schenkman S."/>
            <person name="de Vasconcelos A.T.R."/>
        </authorList>
    </citation>
    <scope>NUCLEOTIDE SEQUENCE</scope>
</reference>
<keyword evidence="1" id="KW-0479">Metal-binding</keyword>
<feature type="domain" description="PWWP" evidence="5">
    <location>
        <begin position="5"/>
        <end position="89"/>
    </location>
</feature>
<dbReference type="InterPro" id="IPR013083">
    <property type="entry name" value="Znf_RING/FYVE/PHD"/>
</dbReference>
<protein>
    <submittedName>
        <fullName evidence="6">Lorien protein</fullName>
    </submittedName>
</protein>
<evidence type="ECO:0000256" key="3">
    <source>
        <dbReference type="ARBA" id="ARBA00022833"/>
    </source>
</evidence>
<evidence type="ECO:0000256" key="2">
    <source>
        <dbReference type="ARBA" id="ARBA00022771"/>
    </source>
</evidence>
<feature type="region of interest" description="Disordered" evidence="4">
    <location>
        <begin position="158"/>
        <end position="239"/>
    </location>
</feature>
<keyword evidence="2" id="KW-0863">Zinc-finger</keyword>
<comment type="caution">
    <text evidence="6">The sequence shown here is derived from an EMBL/GenBank/DDBJ whole genome shotgun (WGS) entry which is preliminary data.</text>
</comment>
<dbReference type="InterPro" id="IPR004181">
    <property type="entry name" value="Znf_MIZ"/>
</dbReference>
<dbReference type="PROSITE" id="PS50812">
    <property type="entry name" value="PWWP"/>
    <property type="match status" value="1"/>
</dbReference>
<gene>
    <name evidence="7" type="ORF">STCU_08271</name>
    <name evidence="6" type="ORF">STCU_08904</name>
</gene>
<evidence type="ECO:0000259" key="5">
    <source>
        <dbReference type="PROSITE" id="PS50812"/>
    </source>
</evidence>
<dbReference type="GO" id="GO:0061665">
    <property type="term" value="F:SUMO ligase activity"/>
    <property type="evidence" value="ECO:0007669"/>
    <property type="project" value="TreeGrafter"/>
</dbReference>
<organism evidence="6 8">
    <name type="scientific">Strigomonas culicis</name>
    <dbReference type="NCBI Taxonomy" id="28005"/>
    <lineage>
        <taxon>Eukaryota</taxon>
        <taxon>Discoba</taxon>
        <taxon>Euglenozoa</taxon>
        <taxon>Kinetoplastea</taxon>
        <taxon>Metakinetoplastina</taxon>
        <taxon>Trypanosomatida</taxon>
        <taxon>Trypanosomatidae</taxon>
        <taxon>Strigomonadinae</taxon>
        <taxon>Strigomonas</taxon>
    </lineage>
</organism>
<evidence type="ECO:0000313" key="7">
    <source>
        <dbReference type="EMBL" id="EPY22260.1"/>
    </source>
</evidence>
<dbReference type="EMBL" id="ATMH01008271">
    <property type="protein sequence ID" value="EPY22260.1"/>
    <property type="molecule type" value="Genomic_DNA"/>
</dbReference>
<dbReference type="Gene3D" id="3.30.40.10">
    <property type="entry name" value="Zinc/RING finger domain, C3HC4 (zinc finger)"/>
    <property type="match status" value="1"/>
</dbReference>
<dbReference type="AlphaFoldDB" id="S9V1A1"/>
<name>S9V1A1_9TRYP</name>
<reference evidence="6 8" key="1">
    <citation type="journal article" date="2013" name="PLoS ONE">
        <title>Predicting the Proteins of Angomonas deanei, Strigomonas culicis and Their Respective Endosymbionts Reveals New Aspects of the Trypanosomatidae Family.</title>
        <authorList>
            <person name="Motta M.C."/>
            <person name="Martins A.C."/>
            <person name="de Souza S.S."/>
            <person name="Catta-Preta C.M."/>
            <person name="Silva R."/>
            <person name="Klein C.C."/>
            <person name="de Almeida L.G."/>
            <person name="de Lima Cunha O."/>
            <person name="Ciapina L.P."/>
            <person name="Brocchi M."/>
            <person name="Colabardini A.C."/>
            <person name="de Araujo Lima B."/>
            <person name="Machado C.R."/>
            <person name="de Almeida Soares C.M."/>
            <person name="Probst C.M."/>
            <person name="de Menezes C.B."/>
            <person name="Thompson C.E."/>
            <person name="Bartholomeu D.C."/>
            <person name="Gradia D.F."/>
            <person name="Pavoni D.P."/>
            <person name="Grisard E.C."/>
            <person name="Fantinatti-Garboggini F."/>
            <person name="Marchini F.K."/>
            <person name="Rodrigues-Luiz G.F."/>
            <person name="Wagner G."/>
            <person name="Goldman G.H."/>
            <person name="Fietto J.L."/>
            <person name="Elias M.C."/>
            <person name="Goldman M.H."/>
            <person name="Sagot M.F."/>
            <person name="Pereira M."/>
            <person name="Stoco P.H."/>
            <person name="de Mendonca-Neto R.P."/>
            <person name="Teixeira S.M."/>
            <person name="Maciel T.E."/>
            <person name="de Oliveira Mendes T.A."/>
            <person name="Urmenyi T.P."/>
            <person name="de Souza W."/>
            <person name="Schenkman S."/>
            <person name="de Vasconcelos A.T."/>
        </authorList>
    </citation>
    <scope>NUCLEOTIDE SEQUENCE [LARGE SCALE GENOMIC DNA]</scope>
</reference>
<dbReference type="GO" id="GO:0008270">
    <property type="term" value="F:zinc ion binding"/>
    <property type="evidence" value="ECO:0007669"/>
    <property type="project" value="UniProtKB-KW"/>
</dbReference>
<accession>S9V1A1</accession>
<dbReference type="Gene3D" id="2.30.30.140">
    <property type="match status" value="1"/>
</dbReference>
<sequence>MKYEVSTRLWIKCEDQTWWPAKVIRAFEECVNGVEGDTCVEFYHNVGELYVVDSFSTAHAQVFHVASAERTPAEREWFCNPEVRIAVERALSDASPPPPAVAAPPATAQARCPPQGAVPFSSAELRSIQVLLKAVDPATKSVLAAQMEREGLVVSNGQIQRVRATEQQRRKRARTAPRRAPPPSPAPPAQEAPRRDTETAVARSASGGAAGRSASDPSPAVPPAPHAAPGADAPERAEEGTGHFTEDYVAPAEGEILEVLRREVFEGSSAFVLSPVYKFLDIIGAVCVRNKTVCTSFPSPHATREISSAGFAPSRRVLLVPLSENYDHRQGWMLPLQMESEQMVMSITVNGTHVPLPNNWHVPAGKEAAAVKVAPVVDITHLVLGEEDPIFTLYVRIPDLADMELWSGMIVCVFADEVSVADLATDLAGRYRKSVERKRTQHSSGGMINVTEGYVRISCPLTSLPMQVPARGVHCEHLQCMELLTVLTACARTNVWNCPICFAAMRPSEVWVNYRLQEWLCAHHADVARVEYVVETPLDKPLKVLYLTKKEMRTEEVVDVDA</sequence>
<dbReference type="Proteomes" id="UP000015354">
    <property type="component" value="Unassembled WGS sequence"/>
</dbReference>
<dbReference type="GO" id="GO:0000785">
    <property type="term" value="C:chromatin"/>
    <property type="evidence" value="ECO:0007669"/>
    <property type="project" value="TreeGrafter"/>
</dbReference>
<dbReference type="EMBL" id="ATMH01008904">
    <property type="protein sequence ID" value="EPY20646.1"/>
    <property type="molecule type" value="Genomic_DNA"/>
</dbReference>
<keyword evidence="3" id="KW-0862">Zinc</keyword>
<dbReference type="SUPFAM" id="SSF63748">
    <property type="entry name" value="Tudor/PWWP/MBT"/>
    <property type="match status" value="1"/>
</dbReference>
<dbReference type="PANTHER" id="PTHR10782">
    <property type="entry name" value="ZINC FINGER MIZ DOMAIN-CONTAINING PROTEIN"/>
    <property type="match status" value="1"/>
</dbReference>
<dbReference type="GO" id="GO:0016925">
    <property type="term" value="P:protein sumoylation"/>
    <property type="evidence" value="ECO:0007669"/>
    <property type="project" value="TreeGrafter"/>
</dbReference>
<dbReference type="CDD" id="cd16650">
    <property type="entry name" value="SP-RING_PIAS-like"/>
    <property type="match status" value="1"/>
</dbReference>
<dbReference type="OrthoDB" id="6287158at2759"/>
<feature type="compositionally biased region" description="Low complexity" evidence="4">
    <location>
        <begin position="103"/>
        <end position="114"/>
    </location>
</feature>
<feature type="compositionally biased region" description="Pro residues" evidence="4">
    <location>
        <begin position="179"/>
        <end position="190"/>
    </location>
</feature>
<feature type="compositionally biased region" description="Low complexity" evidence="4">
    <location>
        <begin position="202"/>
        <end position="218"/>
    </location>
</feature>
<dbReference type="Pfam" id="PF02891">
    <property type="entry name" value="zf-MIZ"/>
    <property type="match status" value="1"/>
</dbReference>
<dbReference type="InterPro" id="IPR000313">
    <property type="entry name" value="PWWP_dom"/>
</dbReference>
<evidence type="ECO:0000256" key="1">
    <source>
        <dbReference type="ARBA" id="ARBA00022723"/>
    </source>
</evidence>
<evidence type="ECO:0000256" key="4">
    <source>
        <dbReference type="SAM" id="MobiDB-lite"/>
    </source>
</evidence>
<keyword evidence="8" id="KW-1185">Reference proteome</keyword>
<evidence type="ECO:0000313" key="6">
    <source>
        <dbReference type="EMBL" id="EPY20646.1"/>
    </source>
</evidence>
<evidence type="ECO:0000313" key="8">
    <source>
        <dbReference type="Proteomes" id="UP000015354"/>
    </source>
</evidence>